<accession>A0A8R1ESA9</accession>
<proteinExistence type="predicted"/>
<dbReference type="Proteomes" id="UP000005237">
    <property type="component" value="Unassembled WGS sequence"/>
</dbReference>
<name>A0A8R1ESA9_CAEJA</name>
<dbReference type="AlphaFoldDB" id="A0A8R1ESA9"/>
<evidence type="ECO:0000256" key="1">
    <source>
        <dbReference type="SAM" id="MobiDB-lite"/>
    </source>
</evidence>
<keyword evidence="3" id="KW-1185">Reference proteome</keyword>
<feature type="region of interest" description="Disordered" evidence="1">
    <location>
        <begin position="1"/>
        <end position="20"/>
    </location>
</feature>
<evidence type="ECO:0000313" key="3">
    <source>
        <dbReference type="Proteomes" id="UP000005237"/>
    </source>
</evidence>
<feature type="compositionally biased region" description="Basic and acidic residues" evidence="1">
    <location>
        <begin position="11"/>
        <end position="20"/>
    </location>
</feature>
<dbReference type="EnsemblMetazoa" id="CJA40940.1">
    <property type="protein sequence ID" value="CJA40940.1"/>
    <property type="gene ID" value="WBGene00216788"/>
</dbReference>
<protein>
    <submittedName>
        <fullName evidence="2">Uncharacterized protein</fullName>
    </submittedName>
</protein>
<organism evidence="2 3">
    <name type="scientific">Caenorhabditis japonica</name>
    <dbReference type="NCBI Taxonomy" id="281687"/>
    <lineage>
        <taxon>Eukaryota</taxon>
        <taxon>Metazoa</taxon>
        <taxon>Ecdysozoa</taxon>
        <taxon>Nematoda</taxon>
        <taxon>Chromadorea</taxon>
        <taxon>Rhabditida</taxon>
        <taxon>Rhabditina</taxon>
        <taxon>Rhabditomorpha</taxon>
        <taxon>Rhabditoidea</taxon>
        <taxon>Rhabditidae</taxon>
        <taxon>Peloderinae</taxon>
        <taxon>Caenorhabditis</taxon>
    </lineage>
</organism>
<reference evidence="2" key="2">
    <citation type="submission" date="2022-06" db="UniProtKB">
        <authorList>
            <consortium name="EnsemblMetazoa"/>
        </authorList>
    </citation>
    <scope>IDENTIFICATION</scope>
    <source>
        <strain evidence="2">DF5081</strain>
    </source>
</reference>
<sequence>MSESNEVEVEPPSKKDSKLWHRRSSLEDNHFKVLEKYGMNSDFTTDTEFQEVTNELVVSLLFLQPSIHAVYNIFKKMFGLANEETTNADIQKFRSIVKELKTEADNEQRKADKYLLFKNDIAFDLSEFFTSKISGKVGSGEKEQANCCFPMI</sequence>
<evidence type="ECO:0000313" key="2">
    <source>
        <dbReference type="EnsemblMetazoa" id="CJA40940.1"/>
    </source>
</evidence>
<reference evidence="3" key="1">
    <citation type="submission" date="2010-08" db="EMBL/GenBank/DDBJ databases">
        <authorList>
            <consortium name="Caenorhabditis japonica Sequencing Consortium"/>
            <person name="Wilson R.K."/>
        </authorList>
    </citation>
    <scope>NUCLEOTIDE SEQUENCE [LARGE SCALE GENOMIC DNA]</scope>
    <source>
        <strain evidence="3">DF5081</strain>
    </source>
</reference>